<dbReference type="AlphaFoldDB" id="X0V1J0"/>
<proteinExistence type="predicted"/>
<comment type="caution">
    <text evidence="1">The sequence shown here is derived from an EMBL/GenBank/DDBJ whole genome shotgun (WGS) entry which is preliminary data.</text>
</comment>
<organism evidence="1">
    <name type="scientific">marine sediment metagenome</name>
    <dbReference type="NCBI Taxonomy" id="412755"/>
    <lineage>
        <taxon>unclassified sequences</taxon>
        <taxon>metagenomes</taxon>
        <taxon>ecological metagenomes</taxon>
    </lineage>
</organism>
<protein>
    <submittedName>
        <fullName evidence="1">Uncharacterized protein</fullName>
    </submittedName>
</protein>
<dbReference type="EMBL" id="BARS01028168">
    <property type="protein sequence ID" value="GAG05317.1"/>
    <property type="molecule type" value="Genomic_DNA"/>
</dbReference>
<accession>X0V1J0</accession>
<reference evidence="1" key="1">
    <citation type="journal article" date="2014" name="Front. Microbiol.">
        <title>High frequency of phylogenetically diverse reductive dehalogenase-homologous genes in deep subseafloor sedimentary metagenomes.</title>
        <authorList>
            <person name="Kawai M."/>
            <person name="Futagami T."/>
            <person name="Toyoda A."/>
            <person name="Takaki Y."/>
            <person name="Nishi S."/>
            <person name="Hori S."/>
            <person name="Arai W."/>
            <person name="Tsubouchi T."/>
            <person name="Morono Y."/>
            <person name="Uchiyama I."/>
            <person name="Ito T."/>
            <person name="Fujiyama A."/>
            <person name="Inagaki F."/>
            <person name="Takami H."/>
        </authorList>
    </citation>
    <scope>NUCLEOTIDE SEQUENCE</scope>
    <source>
        <strain evidence="1">Expedition CK06-06</strain>
    </source>
</reference>
<evidence type="ECO:0000313" key="1">
    <source>
        <dbReference type="EMBL" id="GAG05317.1"/>
    </source>
</evidence>
<gene>
    <name evidence="1" type="ORF">S01H1_44175</name>
</gene>
<name>X0V1J0_9ZZZZ</name>
<sequence length="48" mass="5313">MTKNKVSLLKAMYEAGGTAELNTNNIIKIDSRFKYIGIIGNIALNKEL</sequence>